<dbReference type="AlphaFoldDB" id="A0A0M0LIG4"/>
<dbReference type="PROSITE" id="PS00722">
    <property type="entry name" value="FTHFS_2"/>
    <property type="match status" value="1"/>
</dbReference>
<evidence type="ECO:0000256" key="2">
    <source>
        <dbReference type="ARBA" id="ARBA00022563"/>
    </source>
</evidence>
<comment type="similarity">
    <text evidence="7 8">Belongs to the formate--tetrahydrofolate ligase family.</text>
</comment>
<name>A0A0M0LIG4_9BACI</name>
<dbReference type="RefSeq" id="WP_053399949.1">
    <property type="nucleotide sequence ID" value="NZ_LILC01000002.1"/>
</dbReference>
<evidence type="ECO:0000256" key="4">
    <source>
        <dbReference type="ARBA" id="ARBA00022741"/>
    </source>
</evidence>
<feature type="binding site" evidence="8">
    <location>
        <begin position="71"/>
        <end position="78"/>
    </location>
    <ligand>
        <name>ATP</name>
        <dbReference type="ChEBI" id="CHEBI:30616"/>
    </ligand>
</feature>
<dbReference type="Gene3D" id="3.40.50.300">
    <property type="entry name" value="P-loop containing nucleotide triphosphate hydrolases"/>
    <property type="match status" value="1"/>
</dbReference>
<sequence length="562" mass="60543">MDLTSKVKSDLEIAQEAKMKPIKDIATQLDIQEHELEPYGHYKAKLSLEIMNRLHTKKDGKVILVTAINPTAAGEGKSTVTVGLGQALNRLDKKAIIAMREPSLGPVMGIKGGAAGGGYSQVIPMEDINLHFTGDLHAITTANNALAALLDNHIHQGNALRIDTRKITWKRVLDMNDRALRQVVVGLGGPTQGVPREDGFDITVASEIMAIFCLATDTQDLKRRLARIVVAYNMDNEPVTVQDLGAEGALTLLLKDAIKPNLVQTLEHTPAIIHGGPFANIAHGCNSVIATKMAAKLGDYVVTEAGFGADLGAEKFLNIKARMADFTPEAVVVVATIRALKMHGGLAKDQLKEENVQALLGGIENLKKHTETIEAFGVPYVVAINRFITDTDAEGEALLSWCKEQGIPVALTEVWEKGGEGGLELAKTVLDVMEKETNQFAPLYDVSDSIASKAETIAKVVYGADGVEFSAKAQKQMKQFEQNGWDNLPICMAKTQYSLSDDQTKLGRPSGFTISIREFRPSIGAGFLVALTGSIMTMPGLPKQPAALKMDVDEDGKAVGIF</sequence>
<gene>
    <name evidence="8" type="primary">fhs</name>
    <name evidence="9" type="ORF">AMD01_03295</name>
</gene>
<dbReference type="OrthoDB" id="9761733at2"/>
<comment type="catalytic activity">
    <reaction evidence="6 8">
        <text>(6S)-5,6,7,8-tetrahydrofolate + formate + ATP = (6R)-10-formyltetrahydrofolate + ADP + phosphate</text>
        <dbReference type="Rhea" id="RHEA:20221"/>
        <dbReference type="ChEBI" id="CHEBI:15740"/>
        <dbReference type="ChEBI" id="CHEBI:30616"/>
        <dbReference type="ChEBI" id="CHEBI:43474"/>
        <dbReference type="ChEBI" id="CHEBI:57453"/>
        <dbReference type="ChEBI" id="CHEBI:195366"/>
        <dbReference type="ChEBI" id="CHEBI:456216"/>
        <dbReference type="EC" id="6.3.4.3"/>
    </reaction>
</comment>
<dbReference type="FunFam" id="3.10.410.10:FF:000001">
    <property type="entry name" value="Putative formate--tetrahydrofolate ligase"/>
    <property type="match status" value="1"/>
</dbReference>
<evidence type="ECO:0000313" key="10">
    <source>
        <dbReference type="Proteomes" id="UP000037558"/>
    </source>
</evidence>
<dbReference type="HAMAP" id="MF_01543">
    <property type="entry name" value="FTHFS"/>
    <property type="match status" value="1"/>
</dbReference>
<evidence type="ECO:0000256" key="1">
    <source>
        <dbReference type="ARBA" id="ARBA00004777"/>
    </source>
</evidence>
<evidence type="ECO:0000256" key="3">
    <source>
        <dbReference type="ARBA" id="ARBA00022598"/>
    </source>
</evidence>
<dbReference type="PATRIC" id="fig|284581.3.peg.949"/>
<protein>
    <recommendedName>
        <fullName evidence="8">Formate--tetrahydrofolate ligase</fullName>
        <ecNumber evidence="8">6.3.4.3</ecNumber>
    </recommendedName>
    <alternativeName>
        <fullName evidence="8">Formyltetrahydrofolate synthetase</fullName>
        <shortName evidence="8">FHS</shortName>
        <shortName evidence="8">FTHFS</shortName>
    </alternativeName>
</protein>
<dbReference type="Pfam" id="PF01268">
    <property type="entry name" value="FTHFS"/>
    <property type="match status" value="1"/>
</dbReference>
<evidence type="ECO:0000256" key="8">
    <source>
        <dbReference type="HAMAP-Rule" id="MF_01543"/>
    </source>
</evidence>
<accession>A0A0M0LIG4</accession>
<keyword evidence="4 8" id="KW-0547">Nucleotide-binding</keyword>
<organism evidence="9 10">
    <name type="scientific">Priestia koreensis</name>
    <dbReference type="NCBI Taxonomy" id="284581"/>
    <lineage>
        <taxon>Bacteria</taxon>
        <taxon>Bacillati</taxon>
        <taxon>Bacillota</taxon>
        <taxon>Bacilli</taxon>
        <taxon>Bacillales</taxon>
        <taxon>Bacillaceae</taxon>
        <taxon>Priestia</taxon>
    </lineage>
</organism>
<keyword evidence="2 8" id="KW-0554">One-carbon metabolism</keyword>
<dbReference type="GO" id="GO:0004329">
    <property type="term" value="F:formate-tetrahydrofolate ligase activity"/>
    <property type="evidence" value="ECO:0007669"/>
    <property type="project" value="UniProtKB-UniRule"/>
</dbReference>
<dbReference type="InterPro" id="IPR020628">
    <property type="entry name" value="Formate_THF_ligase_CS"/>
</dbReference>
<dbReference type="UniPathway" id="UPA00193"/>
<dbReference type="SUPFAM" id="SSF52540">
    <property type="entry name" value="P-loop containing nucleoside triphosphate hydrolases"/>
    <property type="match status" value="1"/>
</dbReference>
<dbReference type="Gene3D" id="3.10.410.10">
    <property type="entry name" value="Formyltetrahydrofolate synthetase, domain 3"/>
    <property type="match status" value="1"/>
</dbReference>
<dbReference type="NCBIfam" id="NF010030">
    <property type="entry name" value="PRK13505.1"/>
    <property type="match status" value="1"/>
</dbReference>
<keyword evidence="3 8" id="KW-0436">Ligase</keyword>
<dbReference type="Gene3D" id="3.30.1510.10">
    <property type="entry name" value="Domain 2, N(10)-formyltetrahydrofolate synthetase"/>
    <property type="match status" value="1"/>
</dbReference>
<evidence type="ECO:0000256" key="6">
    <source>
        <dbReference type="ARBA" id="ARBA00049033"/>
    </source>
</evidence>
<dbReference type="EC" id="6.3.4.3" evidence="8"/>
<evidence type="ECO:0000256" key="5">
    <source>
        <dbReference type="ARBA" id="ARBA00022840"/>
    </source>
</evidence>
<dbReference type="FunFam" id="3.30.1510.10:FF:000001">
    <property type="entry name" value="Formate--tetrahydrofolate ligase"/>
    <property type="match status" value="1"/>
</dbReference>
<dbReference type="CDD" id="cd00477">
    <property type="entry name" value="FTHFS"/>
    <property type="match status" value="1"/>
</dbReference>
<dbReference type="GO" id="GO:0035999">
    <property type="term" value="P:tetrahydrofolate interconversion"/>
    <property type="evidence" value="ECO:0007669"/>
    <property type="project" value="UniProtKB-UniRule"/>
</dbReference>
<dbReference type="InterPro" id="IPR000559">
    <property type="entry name" value="Formate_THF_ligase"/>
</dbReference>
<comment type="pathway">
    <text evidence="1 8">One-carbon metabolism; tetrahydrofolate interconversion.</text>
</comment>
<dbReference type="STRING" id="284581.AMD01_03295"/>
<proteinExistence type="inferred from homology"/>
<evidence type="ECO:0000313" key="9">
    <source>
        <dbReference type="EMBL" id="KOO50776.1"/>
    </source>
</evidence>
<dbReference type="PROSITE" id="PS00721">
    <property type="entry name" value="FTHFS_1"/>
    <property type="match status" value="1"/>
</dbReference>
<dbReference type="InterPro" id="IPR027417">
    <property type="entry name" value="P-loop_NTPase"/>
</dbReference>
<reference evidence="10" key="1">
    <citation type="submission" date="2015-08" db="EMBL/GenBank/DDBJ databases">
        <title>Fjat-14210 dsm16467.</title>
        <authorList>
            <person name="Liu B."/>
            <person name="Wang J."/>
            <person name="Zhu Y."/>
            <person name="Liu G."/>
            <person name="Chen Q."/>
            <person name="Chen Z."/>
            <person name="Lan J."/>
            <person name="Che J."/>
            <person name="Ge C."/>
            <person name="Shi H."/>
            <person name="Pan Z."/>
            <person name="Liu X."/>
        </authorList>
    </citation>
    <scope>NUCLEOTIDE SEQUENCE [LARGE SCALE GENOMIC DNA]</scope>
    <source>
        <strain evidence="10">DSM 16467</strain>
    </source>
</reference>
<evidence type="ECO:0000256" key="7">
    <source>
        <dbReference type="ARBA" id="ARBA00061363"/>
    </source>
</evidence>
<keyword evidence="5 8" id="KW-0067">ATP-binding</keyword>
<comment type="caution">
    <text evidence="9">The sequence shown here is derived from an EMBL/GenBank/DDBJ whole genome shotgun (WGS) entry which is preliminary data.</text>
</comment>
<dbReference type="GO" id="GO:0005524">
    <property type="term" value="F:ATP binding"/>
    <property type="evidence" value="ECO:0007669"/>
    <property type="project" value="UniProtKB-UniRule"/>
</dbReference>
<dbReference type="EMBL" id="LILC01000002">
    <property type="protein sequence ID" value="KOO50776.1"/>
    <property type="molecule type" value="Genomic_DNA"/>
</dbReference>
<dbReference type="Proteomes" id="UP000037558">
    <property type="component" value="Unassembled WGS sequence"/>
</dbReference>
<keyword evidence="10" id="KW-1185">Reference proteome</keyword>